<protein>
    <submittedName>
        <fullName evidence="1">Uncharacterized protein</fullName>
    </submittedName>
</protein>
<organism evidence="1 2">
    <name type="scientific">Plakobranchus ocellatus</name>
    <dbReference type="NCBI Taxonomy" id="259542"/>
    <lineage>
        <taxon>Eukaryota</taxon>
        <taxon>Metazoa</taxon>
        <taxon>Spiralia</taxon>
        <taxon>Lophotrochozoa</taxon>
        <taxon>Mollusca</taxon>
        <taxon>Gastropoda</taxon>
        <taxon>Heterobranchia</taxon>
        <taxon>Euthyneura</taxon>
        <taxon>Panpulmonata</taxon>
        <taxon>Sacoglossa</taxon>
        <taxon>Placobranchoidea</taxon>
        <taxon>Plakobranchidae</taxon>
        <taxon>Plakobranchus</taxon>
    </lineage>
</organism>
<keyword evidence="2" id="KW-1185">Reference proteome</keyword>
<name>A0AAV4BP49_9GAST</name>
<dbReference type="EMBL" id="BLXT01005220">
    <property type="protein sequence ID" value="GFO20895.1"/>
    <property type="molecule type" value="Genomic_DNA"/>
</dbReference>
<sequence length="121" mass="13414">MPLEDLSAVAFIHISIPLCRWYRELHRKKTLILMEAQRTSSVCVSRSSPLILILFCASINPDLLPKPGDVNVSRRLSLYNVSIIEAGKQQGLRKLEGSVSYTVAPQTSFVTLSSVKACNIL</sequence>
<comment type="caution">
    <text evidence="1">The sequence shown here is derived from an EMBL/GenBank/DDBJ whole genome shotgun (WGS) entry which is preliminary data.</text>
</comment>
<dbReference type="AlphaFoldDB" id="A0AAV4BP49"/>
<proteinExistence type="predicted"/>
<dbReference type="Proteomes" id="UP000735302">
    <property type="component" value="Unassembled WGS sequence"/>
</dbReference>
<reference evidence="1 2" key="1">
    <citation type="journal article" date="2021" name="Elife">
        <title>Chloroplast acquisition without the gene transfer in kleptoplastic sea slugs, Plakobranchus ocellatus.</title>
        <authorList>
            <person name="Maeda T."/>
            <person name="Takahashi S."/>
            <person name="Yoshida T."/>
            <person name="Shimamura S."/>
            <person name="Takaki Y."/>
            <person name="Nagai Y."/>
            <person name="Toyoda A."/>
            <person name="Suzuki Y."/>
            <person name="Arimoto A."/>
            <person name="Ishii H."/>
            <person name="Satoh N."/>
            <person name="Nishiyama T."/>
            <person name="Hasebe M."/>
            <person name="Maruyama T."/>
            <person name="Minagawa J."/>
            <person name="Obokata J."/>
            <person name="Shigenobu S."/>
        </authorList>
    </citation>
    <scope>NUCLEOTIDE SEQUENCE [LARGE SCALE GENOMIC DNA]</scope>
</reference>
<gene>
    <name evidence="1" type="ORF">PoB_004740000</name>
</gene>
<accession>A0AAV4BP49</accession>
<evidence type="ECO:0000313" key="2">
    <source>
        <dbReference type="Proteomes" id="UP000735302"/>
    </source>
</evidence>
<evidence type="ECO:0000313" key="1">
    <source>
        <dbReference type="EMBL" id="GFO20895.1"/>
    </source>
</evidence>